<dbReference type="AlphaFoldDB" id="A0AAV4LIR2"/>
<protein>
    <submittedName>
        <fullName evidence="3">Pilus assembly protein CpaF</fullName>
    </submittedName>
</protein>
<comment type="caution">
    <text evidence="3">The sequence shown here is derived from an EMBL/GenBank/DDBJ whole genome shotgun (WGS) entry which is preliminary data.</text>
</comment>
<dbReference type="RefSeq" id="WP_282200628.1">
    <property type="nucleotide sequence ID" value="NZ_BOQE01000001.1"/>
</dbReference>
<evidence type="ECO:0000256" key="1">
    <source>
        <dbReference type="ARBA" id="ARBA00006611"/>
    </source>
</evidence>
<proteinExistence type="inferred from homology"/>
<reference evidence="3" key="1">
    <citation type="journal article" date="2023" name="Int. J. Syst. Evol. Microbiol.">
        <title>Collibacillus ludicampi gen. nov., sp. nov., a new soil bacterium of the family Alicyclobacillaceae.</title>
        <authorList>
            <person name="Jojima T."/>
            <person name="Ioku Y."/>
            <person name="Fukuta Y."/>
            <person name="Shirasaka N."/>
            <person name="Matsumura Y."/>
            <person name="Mori M."/>
        </authorList>
    </citation>
    <scope>NUCLEOTIDE SEQUENCE</scope>
    <source>
        <strain evidence="3">TP075</strain>
    </source>
</reference>
<dbReference type="SUPFAM" id="SSF52540">
    <property type="entry name" value="P-loop containing nucleoside triphosphate hydrolases"/>
    <property type="match status" value="1"/>
</dbReference>
<evidence type="ECO:0000313" key="3">
    <source>
        <dbReference type="EMBL" id="GIM47674.1"/>
    </source>
</evidence>
<dbReference type="PANTHER" id="PTHR30486">
    <property type="entry name" value="TWITCHING MOTILITY PROTEIN PILT"/>
    <property type="match status" value="1"/>
</dbReference>
<organism evidence="3 4">
    <name type="scientific">Collibacillus ludicampi</name>
    <dbReference type="NCBI Taxonomy" id="2771369"/>
    <lineage>
        <taxon>Bacteria</taxon>
        <taxon>Bacillati</taxon>
        <taxon>Bacillota</taxon>
        <taxon>Bacilli</taxon>
        <taxon>Bacillales</taxon>
        <taxon>Alicyclobacillaceae</taxon>
        <taxon>Collibacillus</taxon>
    </lineage>
</organism>
<comment type="similarity">
    <text evidence="1">Belongs to the GSP E family.</text>
</comment>
<dbReference type="Gene3D" id="3.30.450.380">
    <property type="match status" value="1"/>
</dbReference>
<evidence type="ECO:0000259" key="2">
    <source>
        <dbReference type="Pfam" id="PF00437"/>
    </source>
</evidence>
<dbReference type="Gene3D" id="3.40.50.300">
    <property type="entry name" value="P-loop containing nucleotide triphosphate hydrolases"/>
    <property type="match status" value="1"/>
</dbReference>
<dbReference type="InterPro" id="IPR001482">
    <property type="entry name" value="T2SS/T4SS_dom"/>
</dbReference>
<dbReference type="CDD" id="cd01130">
    <property type="entry name" value="VirB11-like_ATPase"/>
    <property type="match status" value="1"/>
</dbReference>
<dbReference type="Pfam" id="PF00437">
    <property type="entry name" value="T2SSE"/>
    <property type="match status" value="1"/>
</dbReference>
<accession>A0AAV4LIR2</accession>
<dbReference type="EMBL" id="BOQE01000001">
    <property type="protein sequence ID" value="GIM47674.1"/>
    <property type="molecule type" value="Genomic_DNA"/>
</dbReference>
<name>A0AAV4LIR2_9BACL</name>
<dbReference type="InterPro" id="IPR027417">
    <property type="entry name" value="P-loop_NTPase"/>
</dbReference>
<dbReference type="GO" id="GO:0016887">
    <property type="term" value="F:ATP hydrolysis activity"/>
    <property type="evidence" value="ECO:0007669"/>
    <property type="project" value="InterPro"/>
</dbReference>
<evidence type="ECO:0000313" key="4">
    <source>
        <dbReference type="Proteomes" id="UP001057291"/>
    </source>
</evidence>
<gene>
    <name evidence="3" type="ORF">DNHGIG_32230</name>
</gene>
<keyword evidence="4" id="KW-1185">Reference proteome</keyword>
<dbReference type="Proteomes" id="UP001057291">
    <property type="component" value="Unassembled WGS sequence"/>
</dbReference>
<dbReference type="InterPro" id="IPR050921">
    <property type="entry name" value="T4SS_GSP_E_ATPase"/>
</dbReference>
<sequence length="505" mass="58241">MFKNSDPLSLEQKWEEHYKDWEMLKQKDDKGQWAEWEGLLLEKFLAWQEKQKARLGVEAENVPEETQRIHLRRLVQEIKQIPAWAHTELVERFLDDQYRMGPLQPLWEDPRVSDIQVFVPMDPQYKQKIYYKRGGKRRIYNGPGFRDYNHARIWVNKHVSRFGLRFDPGKVQLDASASDGERLHIIAGPSGYSTFYDAKYQLIPCLIISVRKFVSAFTIEDLTDRGTVTWEAPDARHDVARKAKRYKRRPVYTQRTGGMVDQATMDYFRLMVLLRKNYAIAAPTGWGKTTFANALMALIPRTHMNLILEESPEMQPQVEHAIRLYERKDTMGNVTFSLADGLKAALRMNPDRIFLSEIRDLIAWVFLHVIQSGHDGSGTTLHASSCKAAIERIISLAASGPSAPDQKVIREILFDRLHTVIHGSLAGKDNEHRFIDEVVQLKPGGDIHPVTEFIQQGVGPSGEPIGYWVFHGPTDEFVEEMLRNGYEIPASWGWEVVDDEEEDRE</sequence>
<feature type="domain" description="Bacterial type II secretion system protein E" evidence="2">
    <location>
        <begin position="257"/>
        <end position="398"/>
    </location>
</feature>
<dbReference type="PANTHER" id="PTHR30486:SF6">
    <property type="entry name" value="TYPE IV PILUS RETRACTATION ATPASE PILT"/>
    <property type="match status" value="1"/>
</dbReference>